<dbReference type="SUPFAM" id="SSF50156">
    <property type="entry name" value="PDZ domain-like"/>
    <property type="match status" value="1"/>
</dbReference>
<dbReference type="SMART" id="SM00228">
    <property type="entry name" value="PDZ"/>
    <property type="match status" value="1"/>
</dbReference>
<dbReference type="PANTHER" id="PTHR43343">
    <property type="entry name" value="PEPTIDASE S12"/>
    <property type="match status" value="1"/>
</dbReference>
<dbReference type="InterPro" id="IPR051201">
    <property type="entry name" value="Chloro_Bact_Ser_Proteases"/>
</dbReference>
<accession>A6WC12</accession>
<reference evidence="6" key="1">
    <citation type="journal article" date="2008" name="PLoS ONE">
        <title>Survival in nuclear waste, extreme resistance, and potential applications gleaned from the genome sequence of Kineococcus radiotolerans SRS30216.</title>
        <authorList>
            <person name="Bagwell C.E."/>
            <person name="Bhat S."/>
            <person name="Hawkins G.M."/>
            <person name="Smith B.W."/>
            <person name="Biswas T."/>
            <person name="Hoover T.R."/>
            <person name="Saunders E."/>
            <person name="Han C.S."/>
            <person name="Tsodikov O.V."/>
            <person name="Shimkets L.J."/>
        </authorList>
    </citation>
    <scope>NUCLEOTIDE SEQUENCE [LARGE SCALE GENOMIC DNA]</scope>
    <source>
        <strain evidence="6">ATCC BAA-149 / DSM 14245 / SRS30216</strain>
    </source>
</reference>
<dbReference type="AlphaFoldDB" id="A6WC12"/>
<evidence type="ECO:0000256" key="2">
    <source>
        <dbReference type="ARBA" id="ARBA00022801"/>
    </source>
</evidence>
<protein>
    <submittedName>
        <fullName evidence="5">Peptidase S1 and S6 chymotrypsin/Hap</fullName>
    </submittedName>
</protein>
<dbReference type="OrthoDB" id="9758917at2"/>
<dbReference type="Gene3D" id="2.40.10.120">
    <property type="match status" value="1"/>
</dbReference>
<name>A6WC12_KINRD</name>
<dbReference type="KEGG" id="kra:Krad_2886"/>
<evidence type="ECO:0000256" key="1">
    <source>
        <dbReference type="ARBA" id="ARBA00022670"/>
    </source>
</evidence>
<gene>
    <name evidence="5" type="ordered locus">Krad_2886</name>
</gene>
<organism evidence="5 6">
    <name type="scientific">Kineococcus radiotolerans (strain ATCC BAA-149 / DSM 14245 / SRS30216)</name>
    <dbReference type="NCBI Taxonomy" id="266940"/>
    <lineage>
        <taxon>Bacteria</taxon>
        <taxon>Bacillati</taxon>
        <taxon>Actinomycetota</taxon>
        <taxon>Actinomycetes</taxon>
        <taxon>Kineosporiales</taxon>
        <taxon>Kineosporiaceae</taxon>
        <taxon>Kineococcus</taxon>
    </lineage>
</organism>
<dbReference type="PANTHER" id="PTHR43343:SF3">
    <property type="entry name" value="PROTEASE DO-LIKE 8, CHLOROPLASTIC"/>
    <property type="match status" value="1"/>
</dbReference>
<evidence type="ECO:0000256" key="3">
    <source>
        <dbReference type="SAM" id="MobiDB-lite"/>
    </source>
</evidence>
<keyword evidence="1" id="KW-0645">Protease</keyword>
<dbReference type="eggNOG" id="COG0265">
    <property type="taxonomic scope" value="Bacteria"/>
</dbReference>
<dbReference type="HOGENOM" id="CLU_020120_2_2_11"/>
<sequence length="391" mass="38211">MVPAHRTHRGLEAHRPAGGHHRARRRGRAVSAGFLLAPLLLAGCTGQDPQDTAAPGIVGGAAATASASASASASSSGAAGSAQSLQDAYQQVITGVLPSVVEIRTGSGLGSGVVLDEEGNIVTNAHVVGTATEFQVQFANSATSYPATLVGTYPTNDLAVIHVEGAPELHPATFGDSSAVEVGTIVLAMGNPLGLSSSVSNGIVSAVGRTVSEPAGESSPGATLPGTIQTSAAINPGNSGGALVDLDGEVIGIPTLAALSPSQGGAAPGIGFAIPSNTAKDIAGQLIANDGRVVDSNRAALEVSVTTLADASGQPAGVGVVAVDPGGAAAAAGVREGDVIVSVAGQDVTSTGQLSTVLAERSVGDVVDVVVVRDGRRETLQVTLGELASTS</sequence>
<keyword evidence="2" id="KW-0378">Hydrolase</keyword>
<evidence type="ECO:0000313" key="5">
    <source>
        <dbReference type="EMBL" id="ABS04351.1"/>
    </source>
</evidence>
<keyword evidence="6" id="KW-1185">Reference proteome</keyword>
<dbReference type="PRINTS" id="PR00834">
    <property type="entry name" value="PROTEASES2C"/>
</dbReference>
<evidence type="ECO:0000313" key="6">
    <source>
        <dbReference type="Proteomes" id="UP000001116"/>
    </source>
</evidence>
<dbReference type="Proteomes" id="UP000001116">
    <property type="component" value="Chromosome"/>
</dbReference>
<dbReference type="Gene3D" id="2.30.42.10">
    <property type="match status" value="1"/>
</dbReference>
<feature type="domain" description="PDZ" evidence="4">
    <location>
        <begin position="290"/>
        <end position="375"/>
    </location>
</feature>
<dbReference type="Pfam" id="PF13180">
    <property type="entry name" value="PDZ_2"/>
    <property type="match status" value="1"/>
</dbReference>
<dbReference type="STRING" id="266940.Krad_2886"/>
<dbReference type="RefSeq" id="WP_012087403.1">
    <property type="nucleotide sequence ID" value="NC_009664.2"/>
</dbReference>
<dbReference type="GO" id="GO:0004252">
    <property type="term" value="F:serine-type endopeptidase activity"/>
    <property type="evidence" value="ECO:0007669"/>
    <property type="project" value="InterPro"/>
</dbReference>
<dbReference type="InterPro" id="IPR036034">
    <property type="entry name" value="PDZ_sf"/>
</dbReference>
<proteinExistence type="predicted"/>
<dbReference type="InterPro" id="IPR001940">
    <property type="entry name" value="Peptidase_S1C"/>
</dbReference>
<dbReference type="GO" id="GO:0006508">
    <property type="term" value="P:proteolysis"/>
    <property type="evidence" value="ECO:0007669"/>
    <property type="project" value="UniProtKB-KW"/>
</dbReference>
<dbReference type="InterPro" id="IPR001478">
    <property type="entry name" value="PDZ"/>
</dbReference>
<dbReference type="SUPFAM" id="SSF50494">
    <property type="entry name" value="Trypsin-like serine proteases"/>
    <property type="match status" value="1"/>
</dbReference>
<dbReference type="EMBL" id="CP000750">
    <property type="protein sequence ID" value="ABS04351.1"/>
    <property type="molecule type" value="Genomic_DNA"/>
</dbReference>
<evidence type="ECO:0000259" key="4">
    <source>
        <dbReference type="PROSITE" id="PS50106"/>
    </source>
</evidence>
<dbReference type="PROSITE" id="PS50106">
    <property type="entry name" value="PDZ"/>
    <property type="match status" value="1"/>
</dbReference>
<dbReference type="Pfam" id="PF13365">
    <property type="entry name" value="Trypsin_2"/>
    <property type="match status" value="1"/>
</dbReference>
<feature type="region of interest" description="Disordered" evidence="3">
    <location>
        <begin position="1"/>
        <end position="25"/>
    </location>
</feature>
<dbReference type="InterPro" id="IPR009003">
    <property type="entry name" value="Peptidase_S1_PA"/>
</dbReference>